<dbReference type="InParanoid" id="A0A0H2RIC5"/>
<gene>
    <name evidence="1" type="ORF">SCHPADRAFT_576764</name>
</gene>
<name>A0A0H2RIC5_9AGAM</name>
<keyword evidence="2" id="KW-1185">Reference proteome</keyword>
<reference evidence="1 2" key="1">
    <citation type="submission" date="2015-04" db="EMBL/GenBank/DDBJ databases">
        <title>Complete genome sequence of Schizopora paradoxa KUC8140, a cosmopolitan wood degrader in East Asia.</title>
        <authorList>
            <consortium name="DOE Joint Genome Institute"/>
            <person name="Min B."/>
            <person name="Park H."/>
            <person name="Jang Y."/>
            <person name="Kim J.-J."/>
            <person name="Kim K.H."/>
            <person name="Pangilinan J."/>
            <person name="Lipzen A."/>
            <person name="Riley R."/>
            <person name="Grigoriev I.V."/>
            <person name="Spatafora J.W."/>
            <person name="Choi I.-G."/>
        </authorList>
    </citation>
    <scope>NUCLEOTIDE SEQUENCE [LARGE SCALE GENOMIC DNA]</scope>
    <source>
        <strain evidence="1 2">KUC8140</strain>
    </source>
</reference>
<organism evidence="1 2">
    <name type="scientific">Schizopora paradoxa</name>
    <dbReference type="NCBI Taxonomy" id="27342"/>
    <lineage>
        <taxon>Eukaryota</taxon>
        <taxon>Fungi</taxon>
        <taxon>Dikarya</taxon>
        <taxon>Basidiomycota</taxon>
        <taxon>Agaricomycotina</taxon>
        <taxon>Agaricomycetes</taxon>
        <taxon>Hymenochaetales</taxon>
        <taxon>Schizoporaceae</taxon>
        <taxon>Schizopora</taxon>
    </lineage>
</organism>
<accession>A0A0H2RIC5</accession>
<dbReference type="AlphaFoldDB" id="A0A0H2RIC5"/>
<dbReference type="EMBL" id="KQ086063">
    <property type="protein sequence ID" value="KLO09198.1"/>
    <property type="molecule type" value="Genomic_DNA"/>
</dbReference>
<protein>
    <submittedName>
        <fullName evidence="1">Uncharacterized protein</fullName>
    </submittedName>
</protein>
<proteinExistence type="predicted"/>
<evidence type="ECO:0000313" key="2">
    <source>
        <dbReference type="Proteomes" id="UP000053477"/>
    </source>
</evidence>
<dbReference type="Proteomes" id="UP000053477">
    <property type="component" value="Unassembled WGS sequence"/>
</dbReference>
<sequence>MPTTEPCQCQLQARRELEYAPEPPASMAGNLAYGYLVEHPMVETVVRKCLGERQLSFPGKLGVFKAACRYIVSRHLWPEGLALRLRADIHESEYVKETLRGYLILVATQESRVMARLEAYLETDAKPQWCKIL</sequence>
<evidence type="ECO:0000313" key="1">
    <source>
        <dbReference type="EMBL" id="KLO09198.1"/>
    </source>
</evidence>